<keyword evidence="4 7" id="KW-0812">Transmembrane</keyword>
<comment type="similarity">
    <text evidence="2">Belongs to the UPF0126 family.</text>
</comment>
<dbReference type="PANTHER" id="PTHR30506:SF3">
    <property type="entry name" value="UPF0126 INNER MEMBRANE PROTEIN YADS-RELATED"/>
    <property type="match status" value="1"/>
</dbReference>
<evidence type="ECO:0000256" key="2">
    <source>
        <dbReference type="ARBA" id="ARBA00008193"/>
    </source>
</evidence>
<evidence type="ECO:0000256" key="3">
    <source>
        <dbReference type="ARBA" id="ARBA00022475"/>
    </source>
</evidence>
<dbReference type="InterPro" id="IPR005115">
    <property type="entry name" value="Gly_transporter"/>
</dbReference>
<keyword evidence="6 7" id="KW-0472">Membrane</keyword>
<feature type="transmembrane region" description="Helical" evidence="7">
    <location>
        <begin position="30"/>
        <end position="51"/>
    </location>
</feature>
<keyword evidence="5 7" id="KW-1133">Transmembrane helix</keyword>
<feature type="transmembrane region" description="Helical" evidence="7">
    <location>
        <begin position="6"/>
        <end position="23"/>
    </location>
</feature>
<protein>
    <submittedName>
        <fullName evidence="9">Trimeric intracellular cation channel family protein</fullName>
    </submittedName>
</protein>
<feature type="domain" description="Glycine transporter" evidence="8">
    <location>
        <begin position="6"/>
        <end position="79"/>
    </location>
</feature>
<feature type="transmembrane region" description="Helical" evidence="7">
    <location>
        <begin position="149"/>
        <end position="167"/>
    </location>
</feature>
<proteinExistence type="inferred from homology"/>
<dbReference type="RefSeq" id="WP_264808111.1">
    <property type="nucleotide sequence ID" value="NZ_CP110226.1"/>
</dbReference>
<evidence type="ECO:0000313" key="9">
    <source>
        <dbReference type="EMBL" id="UZD21639.1"/>
    </source>
</evidence>
<name>A0ABY6MHI4_9BACT</name>
<dbReference type="Proteomes" id="UP001163156">
    <property type="component" value="Chromosome"/>
</dbReference>
<comment type="subcellular location">
    <subcellularLocation>
        <location evidence="1">Cell membrane</location>
        <topology evidence="1">Multi-pass membrane protein</topology>
    </subcellularLocation>
</comment>
<reference evidence="9" key="1">
    <citation type="submission" date="2022-10" db="EMBL/GenBank/DDBJ databases">
        <title>Algoriphagus sp. a novel bacteria isolate from halophytes salicornia europaea.</title>
        <authorList>
            <person name="Peng Y."/>
            <person name="Jiang L."/>
            <person name="Lee J."/>
        </authorList>
    </citation>
    <scope>NUCLEOTIDE SEQUENCE</scope>
    <source>
        <strain evidence="9">TR-M5</strain>
    </source>
</reference>
<evidence type="ECO:0000256" key="7">
    <source>
        <dbReference type="SAM" id="Phobius"/>
    </source>
</evidence>
<organism evidence="9 10">
    <name type="scientific">Algoriphagus halophytocola</name>
    <dbReference type="NCBI Taxonomy" id="2991499"/>
    <lineage>
        <taxon>Bacteria</taxon>
        <taxon>Pseudomonadati</taxon>
        <taxon>Bacteroidota</taxon>
        <taxon>Cytophagia</taxon>
        <taxon>Cytophagales</taxon>
        <taxon>Cyclobacteriaceae</taxon>
        <taxon>Algoriphagus</taxon>
    </lineage>
</organism>
<evidence type="ECO:0000256" key="6">
    <source>
        <dbReference type="ARBA" id="ARBA00023136"/>
    </source>
</evidence>
<gene>
    <name evidence="9" type="ORF">OM944_13315</name>
</gene>
<evidence type="ECO:0000256" key="1">
    <source>
        <dbReference type="ARBA" id="ARBA00004651"/>
    </source>
</evidence>
<dbReference type="EMBL" id="CP110226">
    <property type="protein sequence ID" value="UZD21639.1"/>
    <property type="molecule type" value="Genomic_DNA"/>
</dbReference>
<feature type="transmembrane region" description="Helical" evidence="7">
    <location>
        <begin position="90"/>
        <end position="106"/>
    </location>
</feature>
<feature type="transmembrane region" description="Helical" evidence="7">
    <location>
        <begin position="63"/>
        <end position="83"/>
    </location>
</feature>
<evidence type="ECO:0000256" key="5">
    <source>
        <dbReference type="ARBA" id="ARBA00022989"/>
    </source>
</evidence>
<evidence type="ECO:0000259" key="8">
    <source>
        <dbReference type="Pfam" id="PF03458"/>
    </source>
</evidence>
<evidence type="ECO:0000256" key="4">
    <source>
        <dbReference type="ARBA" id="ARBA00022692"/>
    </source>
</evidence>
<dbReference type="PANTHER" id="PTHR30506">
    <property type="entry name" value="INNER MEMBRANE PROTEIN"/>
    <property type="match status" value="1"/>
</dbReference>
<evidence type="ECO:0000313" key="10">
    <source>
        <dbReference type="Proteomes" id="UP001163156"/>
    </source>
</evidence>
<sequence>MDLQYALELVGTIVFAISGVLAVREREHDMFGAGFTGFITAIGGGTLRDILLDSYPLVWIGDVKFLYAILVGILAAFIFPNFLSRLRKTFFLFDTLGIAFFTVLGVEKALHLGVRPEIAAIMGMFSAVMGGVIRDTLTNEIPILFRKEIYASACLSGAIFYLVLNYFEVPRDINLLVSVALIIAIRLIAMRFKLSLPRLD</sequence>
<keyword evidence="10" id="KW-1185">Reference proteome</keyword>
<keyword evidence="3" id="KW-1003">Cell membrane</keyword>
<accession>A0ABY6MHI4</accession>
<feature type="domain" description="Glycine transporter" evidence="8">
    <location>
        <begin position="92"/>
        <end position="164"/>
    </location>
</feature>
<feature type="transmembrane region" description="Helical" evidence="7">
    <location>
        <begin position="173"/>
        <end position="189"/>
    </location>
</feature>
<dbReference type="Pfam" id="PF03458">
    <property type="entry name" value="Gly_transporter"/>
    <property type="match status" value="2"/>
</dbReference>